<accession>A0A5N6AGH1</accession>
<dbReference type="AlphaFoldDB" id="A0A5N6AGH1"/>
<dbReference type="EMBL" id="VDLY02000005">
    <property type="protein sequence ID" value="KAB8167163.1"/>
    <property type="molecule type" value="Genomic_DNA"/>
</dbReference>
<gene>
    <name evidence="3" type="ORF">FH607_009745</name>
</gene>
<dbReference type="InterPro" id="IPR050965">
    <property type="entry name" value="UPF0336/Enoyl-CoA_hydratase"/>
</dbReference>
<dbReference type="InterPro" id="IPR029069">
    <property type="entry name" value="HotDog_dom_sf"/>
</dbReference>
<organism evidence="3 4">
    <name type="scientific">Streptomyces mimosae</name>
    <dbReference type="NCBI Taxonomy" id="2586635"/>
    <lineage>
        <taxon>Bacteria</taxon>
        <taxon>Bacillati</taxon>
        <taxon>Actinomycetota</taxon>
        <taxon>Actinomycetes</taxon>
        <taxon>Kitasatosporales</taxon>
        <taxon>Streptomycetaceae</taxon>
        <taxon>Streptomyces</taxon>
    </lineage>
</organism>
<dbReference type="CDD" id="cd03441">
    <property type="entry name" value="R_hydratase_like"/>
    <property type="match status" value="1"/>
</dbReference>
<dbReference type="Proteomes" id="UP000314251">
    <property type="component" value="Unassembled WGS sequence"/>
</dbReference>
<comment type="similarity">
    <text evidence="1">Belongs to the UPF0336 family.</text>
</comment>
<dbReference type="OrthoDB" id="5415111at2"/>
<reference evidence="3" key="1">
    <citation type="submission" date="2019-10" db="EMBL/GenBank/DDBJ databases">
        <title>Nonomuraea sp. nov., isolated from Phyllanthus amarus.</title>
        <authorList>
            <person name="Klykleung N."/>
            <person name="Tanasupawat S."/>
        </authorList>
    </citation>
    <scope>NUCLEOTIDE SEQUENCE [LARGE SCALE GENOMIC DNA]</scope>
    <source>
        <strain evidence="3">3MP-10</strain>
    </source>
</reference>
<feature type="domain" description="FAS1-like dehydratase" evidence="2">
    <location>
        <begin position="13"/>
        <end position="144"/>
    </location>
</feature>
<evidence type="ECO:0000313" key="3">
    <source>
        <dbReference type="EMBL" id="KAB8167163.1"/>
    </source>
</evidence>
<protein>
    <recommendedName>
        <fullName evidence="1">UPF0336 protein FH607_009745</fullName>
    </recommendedName>
</protein>
<dbReference type="PANTHER" id="PTHR43437:SF3">
    <property type="entry name" value="HYDROXYACYL-THIOESTER DEHYDRATASE TYPE 2, MITOCHONDRIAL"/>
    <property type="match status" value="1"/>
</dbReference>
<dbReference type="InterPro" id="IPR016709">
    <property type="entry name" value="HadA-like"/>
</dbReference>
<dbReference type="SUPFAM" id="SSF54637">
    <property type="entry name" value="Thioesterase/thiol ester dehydrase-isomerase"/>
    <property type="match status" value="1"/>
</dbReference>
<dbReference type="Gene3D" id="3.10.129.10">
    <property type="entry name" value="Hotdog Thioesterase"/>
    <property type="match status" value="1"/>
</dbReference>
<dbReference type="PIRSF" id="PIRSF018072">
    <property type="entry name" value="UCP018072"/>
    <property type="match status" value="1"/>
</dbReference>
<dbReference type="GO" id="GO:0006633">
    <property type="term" value="P:fatty acid biosynthetic process"/>
    <property type="evidence" value="ECO:0007669"/>
    <property type="project" value="TreeGrafter"/>
</dbReference>
<dbReference type="HAMAP" id="MF_00799">
    <property type="entry name" value="UPF0336"/>
    <property type="match status" value="1"/>
</dbReference>
<proteinExistence type="inferred from homology"/>
<name>A0A5N6AGH1_9ACTN</name>
<evidence type="ECO:0000256" key="1">
    <source>
        <dbReference type="HAMAP-Rule" id="MF_00799"/>
    </source>
</evidence>
<evidence type="ECO:0000259" key="2">
    <source>
        <dbReference type="Pfam" id="PF13452"/>
    </source>
</evidence>
<evidence type="ECO:0000313" key="4">
    <source>
        <dbReference type="Proteomes" id="UP000314251"/>
    </source>
</evidence>
<dbReference type="GO" id="GO:0019171">
    <property type="term" value="F:(3R)-hydroxyacyl-[acyl-carrier-protein] dehydratase activity"/>
    <property type="evidence" value="ECO:0007669"/>
    <property type="project" value="TreeGrafter"/>
</dbReference>
<dbReference type="Pfam" id="PF13452">
    <property type="entry name" value="FAS1_DH_region"/>
    <property type="match status" value="1"/>
</dbReference>
<dbReference type="InterPro" id="IPR039569">
    <property type="entry name" value="FAS1-like_DH_region"/>
</dbReference>
<dbReference type="PANTHER" id="PTHR43437">
    <property type="entry name" value="HYDROXYACYL-THIOESTER DEHYDRATASE TYPE 2, MITOCHONDRIAL-RELATED"/>
    <property type="match status" value="1"/>
</dbReference>
<comment type="caution">
    <text evidence="3">The sequence shown here is derived from an EMBL/GenBank/DDBJ whole genome shotgun (WGS) entry which is preliminary data.</text>
</comment>
<keyword evidence="4" id="KW-1185">Reference proteome</keyword>
<sequence length="165" mass="18070">MDVRSSPMPLDQSFVGRSYPPTEPYEVGREKIREFAQAIGDDNPVYTDPEAARALGYPDVIAPPTFVFLVSYRAAFEVVSDPKLGLDYSRVVHSDQKFAYVRPLRAGDRLTVTSTIESVKSLKGNDMLTVRGELHDETGALVATAHTKLVARSADENAPAGEGER</sequence>